<keyword evidence="6" id="KW-1185">Reference proteome</keyword>
<dbReference type="InterPro" id="IPR002347">
    <property type="entry name" value="SDR_fam"/>
</dbReference>
<evidence type="ECO:0000259" key="4">
    <source>
        <dbReference type="SMART" id="SM00822"/>
    </source>
</evidence>
<dbReference type="FunFam" id="3.40.50.720:FF:000084">
    <property type="entry name" value="Short-chain dehydrogenase reductase"/>
    <property type="match status" value="1"/>
</dbReference>
<reference evidence="5 6" key="1">
    <citation type="journal article" date="2013" name="Biodegradation">
        <title>Quantitative proteomic analysis of ibuprofen-degrading Patulibacter sp. strain I11.</title>
        <authorList>
            <person name="Almeida B."/>
            <person name="Kjeldal H."/>
            <person name="Lolas I."/>
            <person name="Knudsen A.D."/>
            <person name="Carvalho G."/>
            <person name="Nielsen K.L."/>
            <person name="Barreto Crespo M.T."/>
            <person name="Stensballe A."/>
            <person name="Nielsen J.L."/>
        </authorList>
    </citation>
    <scope>NUCLEOTIDE SEQUENCE [LARGE SCALE GENOMIC DNA]</scope>
    <source>
        <strain evidence="5 6">I11</strain>
    </source>
</reference>
<dbReference type="EMBL" id="AGUD01000007">
    <property type="protein sequence ID" value="EHN12846.1"/>
    <property type="molecule type" value="Genomic_DNA"/>
</dbReference>
<evidence type="ECO:0000313" key="6">
    <source>
        <dbReference type="Proteomes" id="UP000005143"/>
    </source>
</evidence>
<dbReference type="NCBIfam" id="NF005559">
    <property type="entry name" value="PRK07231.1"/>
    <property type="match status" value="1"/>
</dbReference>
<evidence type="ECO:0000256" key="3">
    <source>
        <dbReference type="ARBA" id="ARBA00023027"/>
    </source>
</evidence>
<dbReference type="EC" id="1.1.1.269" evidence="5"/>
<dbReference type="AlphaFoldDB" id="H0E0E1"/>
<gene>
    <name evidence="5" type="ORF">PAI11_02490</name>
</gene>
<name>H0E0E1_9ACTN</name>
<dbReference type="PANTHER" id="PTHR24321:SF8">
    <property type="entry name" value="ESTRADIOL 17-BETA-DEHYDROGENASE 8-RELATED"/>
    <property type="match status" value="1"/>
</dbReference>
<sequence>MTGSEPAVDRGVAGMRVLVTGAAGGIGRAIAEQLVASGASVALADRDGDALAAAAAALGERALAVPLDVADEAEVVAAIDRTRGAFGALDGLVNAAATITVGPVAEATLEDWRRTLSVNLTGTFLTCKHAVRAFLDQGHGGAIVNFGSISATVGLPGQAAYCASKGGVLQLTRQIAADYSAQAIRCNAVSPGSVETPMLTSYLDGLPDPAAARAAIVAAHPIGRLAAPDELAEAVLFLLSPRASFVAGSNVCVDGGYVAV</sequence>
<dbReference type="SMART" id="SM00822">
    <property type="entry name" value="PKS_KR"/>
    <property type="match status" value="1"/>
</dbReference>
<evidence type="ECO:0000256" key="1">
    <source>
        <dbReference type="ARBA" id="ARBA00006484"/>
    </source>
</evidence>
<accession>H0E0E1</accession>
<dbReference type="PRINTS" id="PR00081">
    <property type="entry name" value="GDHRDH"/>
</dbReference>
<proteinExistence type="inferred from homology"/>
<dbReference type="GO" id="GO:0050575">
    <property type="term" value="F:2-(S)-hydroxypropyl-CoM dehydrogenase activity"/>
    <property type="evidence" value="ECO:0007669"/>
    <property type="project" value="UniProtKB-EC"/>
</dbReference>
<organism evidence="5 6">
    <name type="scientific">Patulibacter medicamentivorans</name>
    <dbReference type="NCBI Taxonomy" id="1097667"/>
    <lineage>
        <taxon>Bacteria</taxon>
        <taxon>Bacillati</taxon>
        <taxon>Actinomycetota</taxon>
        <taxon>Thermoleophilia</taxon>
        <taxon>Solirubrobacterales</taxon>
        <taxon>Patulibacteraceae</taxon>
        <taxon>Patulibacter</taxon>
    </lineage>
</organism>
<dbReference type="CDD" id="cd05233">
    <property type="entry name" value="SDR_c"/>
    <property type="match status" value="1"/>
</dbReference>
<dbReference type="PRINTS" id="PR00080">
    <property type="entry name" value="SDRFAMILY"/>
</dbReference>
<keyword evidence="3" id="KW-0520">NAD</keyword>
<dbReference type="PANTHER" id="PTHR24321">
    <property type="entry name" value="DEHYDROGENASES, SHORT CHAIN"/>
    <property type="match status" value="1"/>
</dbReference>
<dbReference type="PROSITE" id="PS00061">
    <property type="entry name" value="ADH_SHORT"/>
    <property type="match status" value="1"/>
</dbReference>
<dbReference type="Pfam" id="PF13561">
    <property type="entry name" value="adh_short_C2"/>
    <property type="match status" value="1"/>
</dbReference>
<evidence type="ECO:0000256" key="2">
    <source>
        <dbReference type="ARBA" id="ARBA00023002"/>
    </source>
</evidence>
<dbReference type="InterPro" id="IPR036291">
    <property type="entry name" value="NAD(P)-bd_dom_sf"/>
</dbReference>
<dbReference type="Proteomes" id="UP000005143">
    <property type="component" value="Unassembled WGS sequence"/>
</dbReference>
<dbReference type="RefSeq" id="WP_007569994.1">
    <property type="nucleotide sequence ID" value="NZ_AGUD01000007.1"/>
</dbReference>
<feature type="domain" description="Ketoreductase" evidence="4">
    <location>
        <begin position="15"/>
        <end position="194"/>
    </location>
</feature>
<dbReference type="SUPFAM" id="SSF51735">
    <property type="entry name" value="NAD(P)-binding Rossmann-fold domains"/>
    <property type="match status" value="1"/>
</dbReference>
<dbReference type="Gene3D" id="3.40.50.720">
    <property type="entry name" value="NAD(P)-binding Rossmann-like Domain"/>
    <property type="match status" value="1"/>
</dbReference>
<keyword evidence="2 5" id="KW-0560">Oxidoreductase</keyword>
<comment type="similarity">
    <text evidence="1">Belongs to the short-chain dehydrogenases/reductases (SDR) family.</text>
</comment>
<dbReference type="InterPro" id="IPR057326">
    <property type="entry name" value="KR_dom"/>
</dbReference>
<protein>
    <submittedName>
        <fullName evidence="5">Putative short chain dehydrogenase</fullName>
        <ecNumber evidence="5">1.1.1.269</ecNumber>
    </submittedName>
</protein>
<comment type="caution">
    <text evidence="5">The sequence shown here is derived from an EMBL/GenBank/DDBJ whole genome shotgun (WGS) entry which is preliminary data.</text>
</comment>
<evidence type="ECO:0000313" key="5">
    <source>
        <dbReference type="EMBL" id="EHN12846.1"/>
    </source>
</evidence>
<dbReference type="InterPro" id="IPR020904">
    <property type="entry name" value="Sc_DH/Rdtase_CS"/>
</dbReference>